<evidence type="ECO:0000256" key="1">
    <source>
        <dbReference type="SAM" id="MobiDB-lite"/>
    </source>
</evidence>
<keyword evidence="3" id="KW-1185">Reference proteome</keyword>
<gene>
    <name evidence="2" type="ORF">G5714_013380</name>
</gene>
<feature type="compositionally biased region" description="Low complexity" evidence="1">
    <location>
        <begin position="93"/>
        <end position="108"/>
    </location>
</feature>
<dbReference type="Proteomes" id="UP000579812">
    <property type="component" value="Unassembled WGS sequence"/>
</dbReference>
<name>A0A7J6CEI4_9TELE</name>
<evidence type="ECO:0000313" key="3">
    <source>
        <dbReference type="Proteomes" id="UP000579812"/>
    </source>
</evidence>
<sequence>MSFLSGVLGNKAAESFVDQAVDKAASAAKRKVKEAFTGKKQETDKTGGMGGLFPSSGEKDKKPKEKSGGLFGGLLKAEGPGENSGGGAFGAEGSNAADNSGADSSFNNALDDLANEFCEK</sequence>
<comment type="caution">
    <text evidence="2">The sequence shown here is derived from an EMBL/GenBank/DDBJ whole genome shotgun (WGS) entry which is preliminary data.</text>
</comment>
<accession>A0A7J6CEI4</accession>
<feature type="compositionally biased region" description="Basic and acidic residues" evidence="1">
    <location>
        <begin position="33"/>
        <end position="45"/>
    </location>
</feature>
<reference evidence="2 3" key="1">
    <citation type="submission" date="2020-04" db="EMBL/GenBank/DDBJ databases">
        <title>Chromosome-level genome assembly of a cyprinid fish Onychostoma macrolepis by integration of Nanopore Sequencing, Bionano and Hi-C technology.</title>
        <authorList>
            <person name="Wang D."/>
        </authorList>
    </citation>
    <scope>NUCLEOTIDE SEQUENCE [LARGE SCALE GENOMIC DNA]</scope>
    <source>
        <strain evidence="2">SWU-2019</strain>
        <tissue evidence="2">Muscle</tissue>
    </source>
</reference>
<protein>
    <submittedName>
        <fullName evidence="2">Uncharacterized protein</fullName>
    </submittedName>
</protein>
<proteinExistence type="predicted"/>
<evidence type="ECO:0000313" key="2">
    <source>
        <dbReference type="EMBL" id="KAF4105718.1"/>
    </source>
</evidence>
<feature type="compositionally biased region" description="Basic and acidic residues" evidence="1">
    <location>
        <begin position="57"/>
        <end position="67"/>
    </location>
</feature>
<dbReference type="AlphaFoldDB" id="A0A7J6CEI4"/>
<organism evidence="2 3">
    <name type="scientific">Onychostoma macrolepis</name>
    <dbReference type="NCBI Taxonomy" id="369639"/>
    <lineage>
        <taxon>Eukaryota</taxon>
        <taxon>Metazoa</taxon>
        <taxon>Chordata</taxon>
        <taxon>Craniata</taxon>
        <taxon>Vertebrata</taxon>
        <taxon>Euteleostomi</taxon>
        <taxon>Actinopterygii</taxon>
        <taxon>Neopterygii</taxon>
        <taxon>Teleostei</taxon>
        <taxon>Ostariophysi</taxon>
        <taxon>Cypriniformes</taxon>
        <taxon>Cyprinidae</taxon>
        <taxon>Acrossocheilinae</taxon>
        <taxon>Onychostoma</taxon>
    </lineage>
</organism>
<feature type="region of interest" description="Disordered" evidence="1">
    <location>
        <begin position="31"/>
        <end position="108"/>
    </location>
</feature>
<dbReference type="EMBL" id="JAAMOB010000013">
    <property type="protein sequence ID" value="KAF4105718.1"/>
    <property type="molecule type" value="Genomic_DNA"/>
</dbReference>